<organism evidence="2 3">
    <name type="scientific">Colwellia marinimaniae</name>
    <dbReference type="NCBI Taxonomy" id="1513592"/>
    <lineage>
        <taxon>Bacteria</taxon>
        <taxon>Pseudomonadati</taxon>
        <taxon>Pseudomonadota</taxon>
        <taxon>Gammaproteobacteria</taxon>
        <taxon>Alteromonadales</taxon>
        <taxon>Colwelliaceae</taxon>
        <taxon>Colwellia</taxon>
    </lineage>
</organism>
<gene>
    <name evidence="2" type="primary">yrbC_2</name>
    <name evidence="2" type="ORF">MTCD1_01743</name>
</gene>
<dbReference type="Pfam" id="PF05494">
    <property type="entry name" value="MlaC"/>
    <property type="match status" value="1"/>
</dbReference>
<evidence type="ECO:0000313" key="2">
    <source>
        <dbReference type="EMBL" id="GAW96133.1"/>
    </source>
</evidence>
<reference evidence="2 3" key="1">
    <citation type="submission" date="2017-06" db="EMBL/GenBank/DDBJ databases">
        <title>Whole Genome Sequences of Colwellia marinimaniae MTCD1.</title>
        <authorList>
            <person name="Kusumoto H."/>
            <person name="Inoue M."/>
            <person name="Tanikawa K."/>
            <person name="Maeji H."/>
            <person name="Cameron J.H."/>
            <person name="Bartlett D.H."/>
        </authorList>
    </citation>
    <scope>NUCLEOTIDE SEQUENCE [LARGE SCALE GENOMIC DNA]</scope>
    <source>
        <strain evidence="2 3">MTCD1</strain>
    </source>
</reference>
<dbReference type="Proteomes" id="UP000197068">
    <property type="component" value="Unassembled WGS sequence"/>
</dbReference>
<keyword evidence="1" id="KW-0732">Signal</keyword>
<dbReference type="Gene3D" id="3.10.450.710">
    <property type="entry name" value="Tgt2/MlaC"/>
    <property type="match status" value="1"/>
</dbReference>
<dbReference type="InterPro" id="IPR042245">
    <property type="entry name" value="Tgt2/MlaC_sf"/>
</dbReference>
<dbReference type="EMBL" id="BDQM01000011">
    <property type="protein sequence ID" value="GAW96133.1"/>
    <property type="molecule type" value="Genomic_DNA"/>
</dbReference>
<feature type="signal peptide" evidence="1">
    <location>
        <begin position="1"/>
        <end position="24"/>
    </location>
</feature>
<comment type="caution">
    <text evidence="2">The sequence shown here is derived from an EMBL/GenBank/DDBJ whole genome shotgun (WGS) entry which is preliminary data.</text>
</comment>
<protein>
    <submittedName>
        <fullName evidence="2">Organic solvent ABC transporter substrate-binding protein</fullName>
    </submittedName>
</protein>
<proteinExistence type="predicted"/>
<feature type="chain" id="PRO_5045473082" evidence="1">
    <location>
        <begin position="25"/>
        <end position="228"/>
    </location>
</feature>
<keyword evidence="3" id="KW-1185">Reference proteome</keyword>
<dbReference type="PIRSF" id="PIRSF004649">
    <property type="entry name" value="MlaC"/>
    <property type="match status" value="1"/>
</dbReference>
<evidence type="ECO:0000256" key="1">
    <source>
        <dbReference type="SAM" id="SignalP"/>
    </source>
</evidence>
<sequence>MRSFITKSILALVLSSTITSEVMATSSTGSASSVDLSIASATVNSAHYLESTSPYVVLKTAATNLFSRIAANQQAIAKFPHLMRDIVEEELMPAIDYRYASYRVLGKHLKKISTQQRADFVAAMRHYLVRTYSIALSKYTNQQVIFEPEKPTKGKRIIGIKIQIIELGAPTINLVFQMRQNKKTGHWKAFDITIEGISLLSTKQAELNKKIAKQGIAHVTLELAALAK</sequence>
<dbReference type="PANTHER" id="PTHR36573:SF1">
    <property type="entry name" value="INTERMEMBRANE PHOSPHOLIPID TRANSPORT SYSTEM BINDING PROTEIN MLAC"/>
    <property type="match status" value="1"/>
</dbReference>
<name>A0ABQ0MUU4_9GAMM</name>
<dbReference type="RefSeq" id="WP_057180139.1">
    <property type="nucleotide sequence ID" value="NZ_BDQM01000011.1"/>
</dbReference>
<evidence type="ECO:0000313" key="3">
    <source>
        <dbReference type="Proteomes" id="UP000197068"/>
    </source>
</evidence>
<accession>A0ABQ0MUU4</accession>
<dbReference type="InterPro" id="IPR008869">
    <property type="entry name" value="MlaC/ttg2D"/>
</dbReference>
<dbReference type="PANTHER" id="PTHR36573">
    <property type="entry name" value="INTERMEMBRANE PHOSPHOLIPID TRANSPORT SYSTEM BINDING PROTEIN MLAC"/>
    <property type="match status" value="1"/>
</dbReference>